<reference evidence="1" key="2">
    <citation type="journal article" date="2021" name="PeerJ">
        <title>Extensive microbial diversity within the chicken gut microbiome revealed by metagenomics and culture.</title>
        <authorList>
            <person name="Gilroy R."/>
            <person name="Ravi A."/>
            <person name="Getino M."/>
            <person name="Pursley I."/>
            <person name="Horton D.L."/>
            <person name="Alikhan N.F."/>
            <person name="Baker D."/>
            <person name="Gharbi K."/>
            <person name="Hall N."/>
            <person name="Watson M."/>
            <person name="Adriaenssens E.M."/>
            <person name="Foster-Nyarko E."/>
            <person name="Jarju S."/>
            <person name="Secka A."/>
            <person name="Antonio M."/>
            <person name="Oren A."/>
            <person name="Chaudhuri R.R."/>
            <person name="La Ragione R."/>
            <person name="Hildebrand F."/>
            <person name="Pallen M.J."/>
        </authorList>
    </citation>
    <scope>NUCLEOTIDE SEQUENCE</scope>
    <source>
        <strain evidence="1">CHK190-19873</strain>
    </source>
</reference>
<proteinExistence type="predicted"/>
<comment type="caution">
    <text evidence="1">The sequence shown here is derived from an EMBL/GenBank/DDBJ whole genome shotgun (WGS) entry which is preliminary data.</text>
</comment>
<protein>
    <submittedName>
        <fullName evidence="1">Transposase domain-containing protein</fullName>
    </submittedName>
</protein>
<evidence type="ECO:0000313" key="2">
    <source>
        <dbReference type="Proteomes" id="UP000823935"/>
    </source>
</evidence>
<feature type="non-terminal residue" evidence="1">
    <location>
        <position position="1"/>
    </location>
</feature>
<dbReference type="Proteomes" id="UP000823935">
    <property type="component" value="Unassembled WGS sequence"/>
</dbReference>
<reference evidence="1" key="1">
    <citation type="submission" date="2020-10" db="EMBL/GenBank/DDBJ databases">
        <authorList>
            <person name="Gilroy R."/>
        </authorList>
    </citation>
    <scope>NUCLEOTIDE SEQUENCE</scope>
    <source>
        <strain evidence="1">CHK190-19873</strain>
    </source>
</reference>
<gene>
    <name evidence="1" type="ORF">IAB44_01880</name>
</gene>
<dbReference type="AlphaFoldDB" id="A0A9D1JJ41"/>
<name>A0A9D1JJ41_9FIRM</name>
<accession>A0A9D1JJ41</accession>
<evidence type="ECO:0000313" key="1">
    <source>
        <dbReference type="EMBL" id="HIS30288.1"/>
    </source>
</evidence>
<organism evidence="1 2">
    <name type="scientific">Candidatus Limivivens intestinipullorum</name>
    <dbReference type="NCBI Taxonomy" id="2840858"/>
    <lineage>
        <taxon>Bacteria</taxon>
        <taxon>Bacillati</taxon>
        <taxon>Bacillota</taxon>
        <taxon>Clostridia</taxon>
        <taxon>Lachnospirales</taxon>
        <taxon>Lachnospiraceae</taxon>
        <taxon>Lachnospiraceae incertae sedis</taxon>
        <taxon>Candidatus Limivivens</taxon>
    </lineage>
</organism>
<dbReference type="EMBL" id="DVIQ01000012">
    <property type="protein sequence ID" value="HIS30288.1"/>
    <property type="molecule type" value="Genomic_DNA"/>
</dbReference>
<sequence>NLKPYEYFEYLLTEIPKHMDDKDYSFCEALLPWSPALPGRCRKQGGSSQPS</sequence>